<reference evidence="2" key="1">
    <citation type="journal article" date="2015" name="Int. J. Syst. Evol. Microbiol.">
        <title>Rhizobium alvei sp. nov., isolated from a freshwater river.</title>
        <authorList>
            <person name="Sheu S.Y."/>
            <person name="Huang H.W."/>
            <person name="Young C.C."/>
            <person name="Chen W.M."/>
        </authorList>
    </citation>
    <scope>NUCLEOTIDE SEQUENCE</scope>
    <source>
        <strain evidence="2">TNR-22</strain>
    </source>
</reference>
<accession>A0ABT8YQJ2</accession>
<reference evidence="2" key="2">
    <citation type="submission" date="2023-07" db="EMBL/GenBank/DDBJ databases">
        <authorList>
            <person name="Shen H."/>
        </authorList>
    </citation>
    <scope>NUCLEOTIDE SEQUENCE</scope>
    <source>
        <strain evidence="2">TNR-22</strain>
    </source>
</reference>
<keyword evidence="1" id="KW-0732">Signal</keyword>
<feature type="signal peptide" evidence="1">
    <location>
        <begin position="1"/>
        <end position="25"/>
    </location>
</feature>
<gene>
    <name evidence="2" type="ORF">Q4481_15920</name>
</gene>
<dbReference type="Proteomes" id="UP001174932">
    <property type="component" value="Unassembled WGS sequence"/>
</dbReference>
<organism evidence="2 3">
    <name type="scientific">Rhizobium alvei</name>
    <dbReference type="NCBI Taxonomy" id="1132659"/>
    <lineage>
        <taxon>Bacteria</taxon>
        <taxon>Pseudomonadati</taxon>
        <taxon>Pseudomonadota</taxon>
        <taxon>Alphaproteobacteria</taxon>
        <taxon>Hyphomicrobiales</taxon>
        <taxon>Rhizobiaceae</taxon>
        <taxon>Rhizobium/Agrobacterium group</taxon>
        <taxon>Rhizobium</taxon>
    </lineage>
</organism>
<dbReference type="RefSeq" id="WP_304377392.1">
    <property type="nucleotide sequence ID" value="NZ_JAUOZU010000011.1"/>
</dbReference>
<comment type="caution">
    <text evidence="2">The sequence shown here is derived from an EMBL/GenBank/DDBJ whole genome shotgun (WGS) entry which is preliminary data.</text>
</comment>
<name>A0ABT8YQJ2_9HYPH</name>
<sequence length="286" mass="31378">MRQSLLRMLVIGASLALSGPASSEAADVEFNNPDKAVNAYGITTYLDLAKRFVPDIKSVENGYVGKTRTKIRHIGGAEFESKDADSYGLFDIASTIMNADGKKRRLVLFDFAQAADAAQGLAVLALYDAGIRNDFLDAVDVGFDESTYFFDQATLSVADGSDVILTMSSHFNSNQSYNSYSMLLVRNDRIEHIDTIPLLSDRTCAAEHNQEIRFASNPAKARPYAPITVFVTDMITPTGEDCGSEVPPQEARGEIRVTYSWDEATKAYRPDSDALKKLAVENGNRF</sequence>
<protein>
    <submittedName>
        <fullName evidence="2">Uncharacterized protein</fullName>
    </submittedName>
</protein>
<keyword evidence="3" id="KW-1185">Reference proteome</keyword>
<evidence type="ECO:0000313" key="3">
    <source>
        <dbReference type="Proteomes" id="UP001174932"/>
    </source>
</evidence>
<evidence type="ECO:0000256" key="1">
    <source>
        <dbReference type="SAM" id="SignalP"/>
    </source>
</evidence>
<evidence type="ECO:0000313" key="2">
    <source>
        <dbReference type="EMBL" id="MDO6965455.1"/>
    </source>
</evidence>
<proteinExistence type="predicted"/>
<dbReference type="EMBL" id="JAUOZU010000011">
    <property type="protein sequence ID" value="MDO6965455.1"/>
    <property type="molecule type" value="Genomic_DNA"/>
</dbReference>
<feature type="chain" id="PRO_5047059508" evidence="1">
    <location>
        <begin position="26"/>
        <end position="286"/>
    </location>
</feature>